<sequence>MQILRYKQEIIMRTFFKTVIVFILTWEARRVLKTWRPFIVLVSGSVGKTTTKDAVYHVLKDSIATRKSEKSFNSEIGVPLTILGLENAWSSPLAWLKNIWLGFRVPRAQSYPKLLVLEVGSDHPGDIARLMKWLTPDIAVVTCLPQVPVHVENFESPESIRREDALVTQALREGGVYIANADDEHAYLLTDETDKRKLRSLTYGFGRRAKLQGLSPKVRYAKNEGVDAPVGMQFDVTWEDETFPVYLNGVLGVQSCTAALAALAVGIARGLSFFRMTEALFHLETPPGRMRVIEGKNGSTIIDDTYNSSPIALSAALAALRDITGKRRIAMLGDMLELGTYSEEEHWKAGRLAGAFVDELVTVGKRARWIAEAAKSSGLPQGCIHEFATSDEAGEFMLSILERGDVILAKGSQGGGENIIRMERAVKVLMAHPEEARSKLVRQEDEWTQR</sequence>
<comment type="caution">
    <text evidence="6">The sequence shown here is derived from an EMBL/GenBank/DDBJ whole genome shotgun (WGS) entry which is preliminary data.</text>
</comment>
<protein>
    <recommendedName>
        <fullName evidence="8">UDP-N-acetylmuramoyl-tripeptide--D-alanyl-D-alanine ligase</fullName>
    </recommendedName>
</protein>
<dbReference type="InterPro" id="IPR051046">
    <property type="entry name" value="MurCDEF_CellWall_CoF430Synth"/>
</dbReference>
<name>A0A1G2CX12_9BACT</name>
<organism evidence="6 7">
    <name type="scientific">Candidatus Lloydbacteria bacterium RIFCSPHIGHO2_01_FULL_49_22</name>
    <dbReference type="NCBI Taxonomy" id="1798658"/>
    <lineage>
        <taxon>Bacteria</taxon>
        <taxon>Candidatus Lloydiibacteriota</taxon>
    </lineage>
</organism>
<evidence type="ECO:0008006" key="8">
    <source>
        <dbReference type="Google" id="ProtNLM"/>
    </source>
</evidence>
<dbReference type="GO" id="GO:0016881">
    <property type="term" value="F:acid-amino acid ligase activity"/>
    <property type="evidence" value="ECO:0007669"/>
    <property type="project" value="InterPro"/>
</dbReference>
<feature type="domain" description="Mur ligase central" evidence="5">
    <location>
        <begin position="42"/>
        <end position="263"/>
    </location>
</feature>
<gene>
    <name evidence="6" type="ORF">A2845_01940</name>
</gene>
<dbReference type="InterPro" id="IPR036615">
    <property type="entry name" value="Mur_ligase_C_dom_sf"/>
</dbReference>
<proteinExistence type="predicted"/>
<dbReference type="PANTHER" id="PTHR43024">
    <property type="entry name" value="UDP-N-ACETYLMURAMOYL-TRIPEPTIDE--D-ALANYL-D-ALANINE LIGASE"/>
    <property type="match status" value="1"/>
</dbReference>
<evidence type="ECO:0000259" key="4">
    <source>
        <dbReference type="Pfam" id="PF02875"/>
    </source>
</evidence>
<evidence type="ECO:0000256" key="2">
    <source>
        <dbReference type="ARBA" id="ARBA00022741"/>
    </source>
</evidence>
<dbReference type="AlphaFoldDB" id="A0A1G2CX12"/>
<dbReference type="EMBL" id="MHLI01000016">
    <property type="protein sequence ID" value="OGZ05018.1"/>
    <property type="molecule type" value="Genomic_DNA"/>
</dbReference>
<evidence type="ECO:0000313" key="7">
    <source>
        <dbReference type="Proteomes" id="UP000177122"/>
    </source>
</evidence>
<dbReference type="InterPro" id="IPR013221">
    <property type="entry name" value="Mur_ligase_cen"/>
</dbReference>
<dbReference type="PANTHER" id="PTHR43024:SF1">
    <property type="entry name" value="UDP-N-ACETYLMURAMOYL-TRIPEPTIDE--D-ALANYL-D-ALANINE LIGASE"/>
    <property type="match status" value="1"/>
</dbReference>
<dbReference type="Gene3D" id="3.90.190.20">
    <property type="entry name" value="Mur ligase, C-terminal domain"/>
    <property type="match status" value="1"/>
</dbReference>
<reference evidence="6 7" key="1">
    <citation type="journal article" date="2016" name="Nat. Commun.">
        <title>Thousands of microbial genomes shed light on interconnected biogeochemical processes in an aquifer system.</title>
        <authorList>
            <person name="Anantharaman K."/>
            <person name="Brown C.T."/>
            <person name="Hug L.A."/>
            <person name="Sharon I."/>
            <person name="Castelle C.J."/>
            <person name="Probst A.J."/>
            <person name="Thomas B.C."/>
            <person name="Singh A."/>
            <person name="Wilkins M.J."/>
            <person name="Karaoz U."/>
            <person name="Brodie E.L."/>
            <person name="Williams K.H."/>
            <person name="Hubbard S.S."/>
            <person name="Banfield J.F."/>
        </authorList>
    </citation>
    <scope>NUCLEOTIDE SEQUENCE [LARGE SCALE GENOMIC DNA]</scope>
</reference>
<feature type="domain" description="Mur ligase C-terminal" evidence="4">
    <location>
        <begin position="288"/>
        <end position="412"/>
    </location>
</feature>
<dbReference type="Pfam" id="PF02875">
    <property type="entry name" value="Mur_ligase_C"/>
    <property type="match status" value="1"/>
</dbReference>
<keyword evidence="1" id="KW-0436">Ligase</keyword>
<evidence type="ECO:0000256" key="1">
    <source>
        <dbReference type="ARBA" id="ARBA00022598"/>
    </source>
</evidence>
<keyword evidence="3" id="KW-0067">ATP-binding</keyword>
<dbReference type="SUPFAM" id="SSF53244">
    <property type="entry name" value="MurD-like peptide ligases, peptide-binding domain"/>
    <property type="match status" value="1"/>
</dbReference>
<evidence type="ECO:0000313" key="6">
    <source>
        <dbReference type="EMBL" id="OGZ05018.1"/>
    </source>
</evidence>
<evidence type="ECO:0000259" key="5">
    <source>
        <dbReference type="Pfam" id="PF08245"/>
    </source>
</evidence>
<evidence type="ECO:0000256" key="3">
    <source>
        <dbReference type="ARBA" id="ARBA00022840"/>
    </source>
</evidence>
<dbReference type="Pfam" id="PF08245">
    <property type="entry name" value="Mur_ligase_M"/>
    <property type="match status" value="1"/>
</dbReference>
<keyword evidence="2" id="KW-0547">Nucleotide-binding</keyword>
<accession>A0A1G2CX12</accession>
<dbReference type="Proteomes" id="UP000177122">
    <property type="component" value="Unassembled WGS sequence"/>
</dbReference>
<dbReference type="InterPro" id="IPR004101">
    <property type="entry name" value="Mur_ligase_C"/>
</dbReference>
<dbReference type="InterPro" id="IPR036565">
    <property type="entry name" value="Mur-like_cat_sf"/>
</dbReference>
<dbReference type="SUPFAM" id="SSF53623">
    <property type="entry name" value="MurD-like peptide ligases, catalytic domain"/>
    <property type="match status" value="1"/>
</dbReference>
<dbReference type="Gene3D" id="3.40.1190.10">
    <property type="entry name" value="Mur-like, catalytic domain"/>
    <property type="match status" value="1"/>
</dbReference>
<dbReference type="GO" id="GO:0005524">
    <property type="term" value="F:ATP binding"/>
    <property type="evidence" value="ECO:0007669"/>
    <property type="project" value="UniProtKB-KW"/>
</dbReference>